<organism evidence="1">
    <name type="scientific">Rhizophora mucronata</name>
    <name type="common">Asiatic mangrove</name>
    <dbReference type="NCBI Taxonomy" id="61149"/>
    <lineage>
        <taxon>Eukaryota</taxon>
        <taxon>Viridiplantae</taxon>
        <taxon>Streptophyta</taxon>
        <taxon>Embryophyta</taxon>
        <taxon>Tracheophyta</taxon>
        <taxon>Spermatophyta</taxon>
        <taxon>Magnoliopsida</taxon>
        <taxon>eudicotyledons</taxon>
        <taxon>Gunneridae</taxon>
        <taxon>Pentapetalae</taxon>
        <taxon>rosids</taxon>
        <taxon>fabids</taxon>
        <taxon>Malpighiales</taxon>
        <taxon>Rhizophoraceae</taxon>
        <taxon>Rhizophora</taxon>
    </lineage>
</organism>
<sequence>MVLVGINSLEILASD</sequence>
<proteinExistence type="predicted"/>
<reference evidence="1" key="1">
    <citation type="submission" date="2018-02" db="EMBL/GenBank/DDBJ databases">
        <title>Rhizophora mucronata_Transcriptome.</title>
        <authorList>
            <person name="Meera S.P."/>
            <person name="Sreeshan A."/>
            <person name="Augustine A."/>
        </authorList>
    </citation>
    <scope>NUCLEOTIDE SEQUENCE</scope>
    <source>
        <tissue evidence="1">Leaf</tissue>
    </source>
</reference>
<protein>
    <submittedName>
        <fullName evidence="1">Uncharacterized protein</fullName>
    </submittedName>
</protein>
<evidence type="ECO:0000313" key="1">
    <source>
        <dbReference type="EMBL" id="MBX13256.1"/>
    </source>
</evidence>
<dbReference type="EMBL" id="GGEC01032772">
    <property type="protein sequence ID" value="MBX13256.1"/>
    <property type="molecule type" value="Transcribed_RNA"/>
</dbReference>
<accession>A0A2P2L5P4</accession>
<name>A0A2P2L5P4_RHIMU</name>